<comment type="cofactor">
    <cofactor evidence="2">
        <name>Mg(2+)</name>
        <dbReference type="ChEBI" id="CHEBI:18420"/>
    </cofactor>
</comment>
<keyword evidence="5" id="KW-0460">Magnesium</keyword>
<comment type="cofactor">
    <cofactor evidence="1">
        <name>Mn(2+)</name>
        <dbReference type="ChEBI" id="CHEBI:29035"/>
    </cofactor>
</comment>
<evidence type="ECO:0000256" key="1">
    <source>
        <dbReference type="ARBA" id="ARBA00001936"/>
    </source>
</evidence>
<evidence type="ECO:0000313" key="8">
    <source>
        <dbReference type="EMBL" id="TDH39488.1"/>
    </source>
</evidence>
<evidence type="ECO:0000256" key="3">
    <source>
        <dbReference type="ARBA" id="ARBA00022723"/>
    </source>
</evidence>
<evidence type="ECO:0000313" key="9">
    <source>
        <dbReference type="Proteomes" id="UP000295131"/>
    </source>
</evidence>
<dbReference type="Proteomes" id="UP000295131">
    <property type="component" value="Unassembled WGS sequence"/>
</dbReference>
<comment type="caution">
    <text evidence="8">The sequence shown here is derived from an EMBL/GenBank/DDBJ whole genome shotgun (WGS) entry which is preliminary data.</text>
</comment>
<gene>
    <name evidence="8" type="ORF">E2A64_08655</name>
</gene>
<evidence type="ECO:0000256" key="4">
    <source>
        <dbReference type="ARBA" id="ARBA00022801"/>
    </source>
</evidence>
<sequence>MEHGGHPTIRPRDAASLILIDRSASVPRVLMGRRARAHAFMPGVYVFPGGRRDPGDSRKSVSAPLCPEVLDRLAIRTPKRFTPMTARGLAIAAAREMEEEVSLSLTPRSEKEAFCPDLSKLRYVARAITPPGQNRRFDTRFFACFTDEIEADTALHQESSELLDLTWLPLDDFGDLPLAYITRVILDDVNAALAADTSLPFDAAIPFYHFRNGRQIRDTI</sequence>
<dbReference type="InterPro" id="IPR000086">
    <property type="entry name" value="NUDIX_hydrolase_dom"/>
</dbReference>
<dbReference type="InterPro" id="IPR015797">
    <property type="entry name" value="NUDIX_hydrolase-like_dom_sf"/>
</dbReference>
<proteinExistence type="predicted"/>
<organism evidence="8 9">
    <name type="scientific">Pseudohoeflea suaedae</name>
    <dbReference type="NCBI Taxonomy" id="877384"/>
    <lineage>
        <taxon>Bacteria</taxon>
        <taxon>Pseudomonadati</taxon>
        <taxon>Pseudomonadota</taxon>
        <taxon>Alphaproteobacteria</taxon>
        <taxon>Hyphomicrobiales</taxon>
        <taxon>Rhizobiaceae</taxon>
        <taxon>Pseudohoeflea</taxon>
    </lineage>
</organism>
<dbReference type="PROSITE" id="PS51462">
    <property type="entry name" value="NUDIX"/>
    <property type="match status" value="1"/>
</dbReference>
<reference evidence="8 9" key="1">
    <citation type="journal article" date="2013" name="Int. J. Syst. Evol. Microbiol.">
        <title>Hoeflea suaedae sp. nov., an endophytic bacterium isolated from the root of the halophyte Suaeda maritima.</title>
        <authorList>
            <person name="Chung E.J."/>
            <person name="Park J.A."/>
            <person name="Pramanik P."/>
            <person name="Bibi F."/>
            <person name="Jeon C.O."/>
            <person name="Chung Y.R."/>
        </authorList>
    </citation>
    <scope>NUCLEOTIDE SEQUENCE [LARGE SCALE GENOMIC DNA]</scope>
    <source>
        <strain evidence="8 9">YC6898</strain>
    </source>
</reference>
<evidence type="ECO:0000259" key="7">
    <source>
        <dbReference type="PROSITE" id="PS51462"/>
    </source>
</evidence>
<keyword evidence="6" id="KW-0464">Manganese</keyword>
<dbReference type="Gene3D" id="3.90.79.10">
    <property type="entry name" value="Nucleoside Triphosphate Pyrophosphohydrolase"/>
    <property type="match status" value="2"/>
</dbReference>
<dbReference type="AlphaFoldDB" id="A0A4R5PRD6"/>
<feature type="domain" description="Nudix hydrolase" evidence="7">
    <location>
        <begin position="10"/>
        <end position="190"/>
    </location>
</feature>
<dbReference type="PANTHER" id="PTHR12318">
    <property type="entry name" value="TESTOSTERONE-REGULATED PROTEIN RP2"/>
    <property type="match status" value="1"/>
</dbReference>
<dbReference type="EMBL" id="SMSI01000001">
    <property type="protein sequence ID" value="TDH39488.1"/>
    <property type="molecule type" value="Genomic_DNA"/>
</dbReference>
<keyword evidence="9" id="KW-1185">Reference proteome</keyword>
<dbReference type="SUPFAM" id="SSF55811">
    <property type="entry name" value="Nudix"/>
    <property type="match status" value="1"/>
</dbReference>
<dbReference type="GO" id="GO:0046872">
    <property type="term" value="F:metal ion binding"/>
    <property type="evidence" value="ECO:0007669"/>
    <property type="project" value="UniProtKB-KW"/>
</dbReference>
<keyword evidence="3" id="KW-0479">Metal-binding</keyword>
<name>A0A4R5PRD6_9HYPH</name>
<protein>
    <submittedName>
        <fullName evidence="8">NUDIX hydrolase</fullName>
    </submittedName>
</protein>
<evidence type="ECO:0000256" key="5">
    <source>
        <dbReference type="ARBA" id="ARBA00022842"/>
    </source>
</evidence>
<accession>A0A4R5PRD6</accession>
<keyword evidence="4 8" id="KW-0378">Hydrolase</keyword>
<dbReference type="PANTHER" id="PTHR12318:SF0">
    <property type="entry name" value="ACYL-COENZYME A DIPHOSPHATASE NUDT19"/>
    <property type="match status" value="1"/>
</dbReference>
<dbReference type="InterPro" id="IPR039121">
    <property type="entry name" value="NUDT19"/>
</dbReference>
<dbReference type="GO" id="GO:0016818">
    <property type="term" value="F:hydrolase activity, acting on acid anhydrides, in phosphorus-containing anhydrides"/>
    <property type="evidence" value="ECO:0007669"/>
    <property type="project" value="InterPro"/>
</dbReference>
<dbReference type="CDD" id="cd18870">
    <property type="entry name" value="NUDIX_AcylCoAdiphos_Nudt19"/>
    <property type="match status" value="1"/>
</dbReference>
<evidence type="ECO:0000256" key="6">
    <source>
        <dbReference type="ARBA" id="ARBA00023211"/>
    </source>
</evidence>
<evidence type="ECO:0000256" key="2">
    <source>
        <dbReference type="ARBA" id="ARBA00001946"/>
    </source>
</evidence>